<evidence type="ECO:0000313" key="1">
    <source>
        <dbReference type="EMBL" id="PKK56851.1"/>
    </source>
</evidence>
<dbReference type="VEuPathDB" id="FungiDB:FUN_004078"/>
<evidence type="ECO:0000313" key="3">
    <source>
        <dbReference type="Proteomes" id="UP000233469"/>
    </source>
</evidence>
<reference evidence="1 3" key="1">
    <citation type="submission" date="2016-04" db="EMBL/GenBank/DDBJ databases">
        <title>Genome analyses suggest a sexual origin of heterokaryosis in a supposedly ancient asexual fungus.</title>
        <authorList>
            <person name="Ropars J."/>
            <person name="Sedzielewska K."/>
            <person name="Noel J."/>
            <person name="Charron P."/>
            <person name="Farinelli L."/>
            <person name="Marton T."/>
            <person name="Kruger M."/>
            <person name="Pelin A."/>
            <person name="Brachmann A."/>
            <person name="Corradi N."/>
        </authorList>
    </citation>
    <scope>NUCLEOTIDE SEQUENCE [LARGE SCALE GENOMIC DNA]</scope>
    <source>
        <strain evidence="1 3">C2</strain>
    </source>
</reference>
<accession>A0A2N1M5D2</accession>
<proteinExistence type="predicted"/>
<name>A0A2N1M5D2_9GLOM</name>
<evidence type="ECO:0000313" key="2">
    <source>
        <dbReference type="EMBL" id="PKK70590.1"/>
    </source>
</evidence>
<dbReference type="AlphaFoldDB" id="A0A2N1M5D2"/>
<sequence length="76" mass="8543">MIAGLWKLVYKPLIRLLKKTKELLDGNNFLCGRLLDGSVFPDSTLDFFDTWTSDGSSACSLDAGFDNLLFGFQEYL</sequence>
<organism evidence="1 3">
    <name type="scientific">Rhizophagus irregularis</name>
    <dbReference type="NCBI Taxonomy" id="588596"/>
    <lineage>
        <taxon>Eukaryota</taxon>
        <taxon>Fungi</taxon>
        <taxon>Fungi incertae sedis</taxon>
        <taxon>Mucoromycota</taxon>
        <taxon>Glomeromycotina</taxon>
        <taxon>Glomeromycetes</taxon>
        <taxon>Glomerales</taxon>
        <taxon>Glomeraceae</taxon>
        <taxon>Rhizophagus</taxon>
    </lineage>
</organism>
<dbReference type="EMBL" id="LLXL01000599">
    <property type="protein sequence ID" value="PKK70590.1"/>
    <property type="molecule type" value="Genomic_DNA"/>
</dbReference>
<dbReference type="VEuPathDB" id="FungiDB:RhiirFUN_025218"/>
<gene>
    <name evidence="2" type="ORF">RhiirC2_779502</name>
    <name evidence="1" type="ORF">RhiirC2_799170</name>
</gene>
<comment type="caution">
    <text evidence="1">The sequence shown here is derived from an EMBL/GenBank/DDBJ whole genome shotgun (WGS) entry which is preliminary data.</text>
</comment>
<dbReference type="EMBL" id="LLXL01005043">
    <property type="protein sequence ID" value="PKK56851.1"/>
    <property type="molecule type" value="Genomic_DNA"/>
</dbReference>
<protein>
    <submittedName>
        <fullName evidence="1">Uncharacterized protein</fullName>
    </submittedName>
</protein>
<dbReference type="Proteomes" id="UP000233469">
    <property type="component" value="Unassembled WGS sequence"/>
</dbReference>
<reference evidence="1 3" key="2">
    <citation type="submission" date="2017-10" db="EMBL/GenBank/DDBJ databases">
        <title>Extensive intraspecific genome diversity in a model arbuscular mycorrhizal fungus.</title>
        <authorList>
            <person name="Chen E.C.H."/>
            <person name="Morin E."/>
            <person name="Baudet D."/>
            <person name="Noel J."/>
            <person name="Ndikumana S."/>
            <person name="Charron P."/>
            <person name="St-Onge C."/>
            <person name="Giorgi J."/>
            <person name="Grigoriev I.V."/>
            <person name="Roux C."/>
            <person name="Martin F.M."/>
            <person name="Corradi N."/>
        </authorList>
    </citation>
    <scope>NUCLEOTIDE SEQUENCE [LARGE SCALE GENOMIC DNA]</scope>
    <source>
        <strain evidence="1 3">C2</strain>
    </source>
</reference>